<organism evidence="8 9">
    <name type="scientific">Paenibacillus xylanivorans</name>
    <dbReference type="NCBI Taxonomy" id="1705561"/>
    <lineage>
        <taxon>Bacteria</taxon>
        <taxon>Bacillati</taxon>
        <taxon>Bacillota</taxon>
        <taxon>Bacilli</taxon>
        <taxon>Bacillales</taxon>
        <taxon>Paenibacillaceae</taxon>
        <taxon>Paenibacillus</taxon>
    </lineage>
</organism>
<name>A0A0M9BTJ3_9BACL</name>
<dbReference type="OrthoDB" id="9797472at2"/>
<comment type="similarity">
    <text evidence="6">Belongs to the binding-protein-dependent transport system permease family.</text>
</comment>
<gene>
    <name evidence="8" type="ORF">AMS66_02325</name>
</gene>
<keyword evidence="5 6" id="KW-0472">Membrane</keyword>
<evidence type="ECO:0000256" key="5">
    <source>
        <dbReference type="ARBA" id="ARBA00023136"/>
    </source>
</evidence>
<dbReference type="InterPro" id="IPR000515">
    <property type="entry name" value="MetI-like"/>
</dbReference>
<dbReference type="PATRIC" id="fig|1705561.3.peg.6771"/>
<dbReference type="RefSeq" id="WP_053779258.1">
    <property type="nucleotide sequence ID" value="NZ_LITU01000023.1"/>
</dbReference>
<evidence type="ECO:0000256" key="2">
    <source>
        <dbReference type="ARBA" id="ARBA00022448"/>
    </source>
</evidence>
<dbReference type="Pfam" id="PF12911">
    <property type="entry name" value="OppC_N"/>
    <property type="match status" value="1"/>
</dbReference>
<comment type="caution">
    <text evidence="8">The sequence shown here is derived from an EMBL/GenBank/DDBJ whole genome shotgun (WGS) entry which is preliminary data.</text>
</comment>
<feature type="domain" description="ABC transmembrane type-1" evidence="7">
    <location>
        <begin position="173"/>
        <end position="369"/>
    </location>
</feature>
<dbReference type="SUPFAM" id="SSF161098">
    <property type="entry name" value="MetI-like"/>
    <property type="match status" value="1"/>
</dbReference>
<evidence type="ECO:0000313" key="9">
    <source>
        <dbReference type="Proteomes" id="UP000037688"/>
    </source>
</evidence>
<dbReference type="InterPro" id="IPR035906">
    <property type="entry name" value="MetI-like_sf"/>
</dbReference>
<keyword evidence="3 6" id="KW-0812">Transmembrane</keyword>
<dbReference type="Proteomes" id="UP000037688">
    <property type="component" value="Unassembled WGS sequence"/>
</dbReference>
<dbReference type="AlphaFoldDB" id="A0A0M9BTJ3"/>
<dbReference type="PANTHER" id="PTHR43839">
    <property type="entry name" value="OPPC IN A BINDING PROTEIN-DEPENDENT TRANSPORT SYSTEM"/>
    <property type="match status" value="1"/>
</dbReference>
<dbReference type="GO" id="GO:0055085">
    <property type="term" value="P:transmembrane transport"/>
    <property type="evidence" value="ECO:0007669"/>
    <property type="project" value="InterPro"/>
</dbReference>
<reference evidence="8 9" key="1">
    <citation type="submission" date="2015-08" db="EMBL/GenBank/DDBJ databases">
        <title>Draft genome sequence of cellulolytic and xylanolytic Paenibacillus sp. A59, isolated from a decaying forest soil from Patagonia, Argentina.</title>
        <authorList>
            <person name="Ghio S."/>
            <person name="Caceres A.M."/>
            <person name="Talia P."/>
            <person name="Grasso D."/>
            <person name="Campos E."/>
        </authorList>
    </citation>
    <scope>NUCLEOTIDE SEQUENCE [LARGE SCALE GENOMIC DNA]</scope>
    <source>
        <strain evidence="8 9">A59</strain>
    </source>
</reference>
<keyword evidence="4 6" id="KW-1133">Transmembrane helix</keyword>
<evidence type="ECO:0000256" key="3">
    <source>
        <dbReference type="ARBA" id="ARBA00022692"/>
    </source>
</evidence>
<evidence type="ECO:0000256" key="4">
    <source>
        <dbReference type="ARBA" id="ARBA00022989"/>
    </source>
</evidence>
<keyword evidence="2 6" id="KW-0813">Transport</keyword>
<dbReference type="PROSITE" id="PS50928">
    <property type="entry name" value="ABC_TM1"/>
    <property type="match status" value="1"/>
</dbReference>
<accession>A0A0M9BTJ3</accession>
<evidence type="ECO:0000313" key="8">
    <source>
        <dbReference type="EMBL" id="KOY18046.1"/>
    </source>
</evidence>
<evidence type="ECO:0000259" key="7">
    <source>
        <dbReference type="PROSITE" id="PS50928"/>
    </source>
</evidence>
<feature type="transmembrane region" description="Helical" evidence="6">
    <location>
        <begin position="177"/>
        <end position="203"/>
    </location>
</feature>
<feature type="transmembrane region" description="Helical" evidence="6">
    <location>
        <begin position="296"/>
        <end position="325"/>
    </location>
</feature>
<dbReference type="EMBL" id="LITU01000023">
    <property type="protein sequence ID" value="KOY18046.1"/>
    <property type="molecule type" value="Genomic_DNA"/>
</dbReference>
<feature type="transmembrane region" description="Helical" evidence="6">
    <location>
        <begin position="44"/>
        <end position="63"/>
    </location>
</feature>
<evidence type="ECO:0000256" key="1">
    <source>
        <dbReference type="ARBA" id="ARBA00004141"/>
    </source>
</evidence>
<dbReference type="InterPro" id="IPR025966">
    <property type="entry name" value="OppC_N"/>
</dbReference>
<sequence>MRPLPLFKGQRPAVPVTAAPKDTVYSSQWRLIYQKFKKHKLARISMYILGAFYIIALFAQFIAPYGLQSYDSKYVNAPPMGLRFVDAEGKFHIKPFVYELKSERDPETLRKMFVPDTEKKHFFKFFVKGEEYKFLGLIPMSTHLFAVDEPGRIFLLGTDGMGRDLFSRIVLGSQISLSIPLVGVGISFILGLIIGGISGYFGGWIDSLIQRIIEIIRSFPTLPLWMALSAAIPPRIPVVTMYLYIVIIFAFIGWTDLARVVRGKFISLKNEDYVIAAKIAGVGDAKIIVKHLLPGFMSYLVVATTLAIPSMILGETAMSFLGLGVRSPATSWGVLLQEAQKIENVALYPWKLIPLAFVILTVLTYNFIGDGLRDAADPYKK</sequence>
<protein>
    <submittedName>
        <fullName evidence="8">Peptide ABC transporter permease</fullName>
    </submittedName>
</protein>
<keyword evidence="9" id="KW-1185">Reference proteome</keyword>
<feature type="transmembrane region" description="Helical" evidence="6">
    <location>
        <begin position="345"/>
        <end position="368"/>
    </location>
</feature>
<dbReference type="Pfam" id="PF00528">
    <property type="entry name" value="BPD_transp_1"/>
    <property type="match status" value="1"/>
</dbReference>
<comment type="subcellular location">
    <subcellularLocation>
        <location evidence="6">Cell membrane</location>
        <topology evidence="6">Multi-pass membrane protein</topology>
    </subcellularLocation>
    <subcellularLocation>
        <location evidence="1">Membrane</location>
        <topology evidence="1">Multi-pass membrane protein</topology>
    </subcellularLocation>
</comment>
<dbReference type="Gene3D" id="1.10.3720.10">
    <property type="entry name" value="MetI-like"/>
    <property type="match status" value="1"/>
</dbReference>
<dbReference type="PANTHER" id="PTHR43839:SF3">
    <property type="entry name" value="OLIGOPEPTIDE ABC TRANSPORTER, PERMEASE PROTEIN"/>
    <property type="match status" value="1"/>
</dbReference>
<proteinExistence type="inferred from homology"/>
<evidence type="ECO:0000256" key="6">
    <source>
        <dbReference type="RuleBase" id="RU363032"/>
    </source>
</evidence>
<feature type="transmembrane region" description="Helical" evidence="6">
    <location>
        <begin position="242"/>
        <end position="261"/>
    </location>
</feature>
<dbReference type="CDD" id="cd06261">
    <property type="entry name" value="TM_PBP2"/>
    <property type="match status" value="1"/>
</dbReference>
<dbReference type="GO" id="GO:0005886">
    <property type="term" value="C:plasma membrane"/>
    <property type="evidence" value="ECO:0007669"/>
    <property type="project" value="UniProtKB-SubCell"/>
</dbReference>